<accession>A0ABV6VS50</accession>
<proteinExistence type="predicted"/>
<evidence type="ECO:0000313" key="2">
    <source>
        <dbReference type="EMBL" id="MFC1416537.1"/>
    </source>
</evidence>
<reference evidence="2 3" key="1">
    <citation type="submission" date="2024-09" db="EMBL/GenBank/DDBJ databases">
        <authorList>
            <person name="Lee S.D."/>
        </authorList>
    </citation>
    <scope>NUCLEOTIDE SEQUENCE [LARGE SCALE GENOMIC DNA]</scope>
    <source>
        <strain evidence="2 3">N8-3</strain>
    </source>
</reference>
<evidence type="ECO:0000313" key="3">
    <source>
        <dbReference type="Proteomes" id="UP001592531"/>
    </source>
</evidence>
<feature type="domain" description="DUF397" evidence="1">
    <location>
        <begin position="17"/>
        <end position="60"/>
    </location>
</feature>
<organism evidence="2 3">
    <name type="scientific">Streptacidiphilus cavernicola</name>
    <dbReference type="NCBI Taxonomy" id="3342716"/>
    <lineage>
        <taxon>Bacteria</taxon>
        <taxon>Bacillati</taxon>
        <taxon>Actinomycetota</taxon>
        <taxon>Actinomycetes</taxon>
        <taxon>Kitasatosporales</taxon>
        <taxon>Streptomycetaceae</taxon>
        <taxon>Streptacidiphilus</taxon>
    </lineage>
</organism>
<sequence>MESPEFVFVGAAACRDQKVGNCPEVATNVPGIVAFRDSERPDTVVTMSPESWAVHVAAAKAGEYDHTA</sequence>
<keyword evidence="3" id="KW-1185">Reference proteome</keyword>
<dbReference type="Pfam" id="PF04149">
    <property type="entry name" value="DUF397"/>
    <property type="match status" value="1"/>
</dbReference>
<gene>
    <name evidence="2" type="ORF">ACEZDE_07775</name>
</gene>
<dbReference type="EMBL" id="JBHFAB010000004">
    <property type="protein sequence ID" value="MFC1416537.1"/>
    <property type="molecule type" value="Genomic_DNA"/>
</dbReference>
<name>A0ABV6VS50_9ACTN</name>
<dbReference type="Proteomes" id="UP001592531">
    <property type="component" value="Unassembled WGS sequence"/>
</dbReference>
<dbReference type="InterPro" id="IPR007278">
    <property type="entry name" value="DUF397"/>
</dbReference>
<comment type="caution">
    <text evidence="2">The sequence shown here is derived from an EMBL/GenBank/DDBJ whole genome shotgun (WGS) entry which is preliminary data.</text>
</comment>
<protein>
    <submittedName>
        <fullName evidence="2">DUF397 domain-containing protein</fullName>
    </submittedName>
</protein>
<dbReference type="RefSeq" id="WP_380533833.1">
    <property type="nucleotide sequence ID" value="NZ_JBHFAB010000004.1"/>
</dbReference>
<evidence type="ECO:0000259" key="1">
    <source>
        <dbReference type="Pfam" id="PF04149"/>
    </source>
</evidence>